<dbReference type="GO" id="GO:0046872">
    <property type="term" value="F:metal ion binding"/>
    <property type="evidence" value="ECO:0007669"/>
    <property type="project" value="UniProtKB-KW"/>
</dbReference>
<protein>
    <recommendedName>
        <fullName evidence="6">Chorion peroxidase</fullName>
    </recommendedName>
</protein>
<keyword evidence="5" id="KW-1185">Reference proteome</keyword>
<keyword evidence="1" id="KW-0560">Oxidoreductase</keyword>
<dbReference type="Gene3D" id="1.10.287.700">
    <property type="entry name" value="Helix hairpin bin"/>
    <property type="match status" value="1"/>
</dbReference>
<dbReference type="GO" id="GO:0020037">
    <property type="term" value="F:heme binding"/>
    <property type="evidence" value="ECO:0007669"/>
    <property type="project" value="InterPro"/>
</dbReference>
<accession>A0AA88I813</accession>
<dbReference type="InterPro" id="IPR037120">
    <property type="entry name" value="Haem_peroxidase_sf_animal"/>
</dbReference>
<comment type="caution">
    <text evidence="4">The sequence shown here is derived from an EMBL/GenBank/DDBJ whole genome shotgun (WGS) entry which is preliminary data.</text>
</comment>
<dbReference type="PANTHER" id="PTHR11475:SF106">
    <property type="entry name" value="CURLY SU"/>
    <property type="match status" value="1"/>
</dbReference>
<feature type="region of interest" description="Disordered" evidence="3">
    <location>
        <begin position="159"/>
        <end position="228"/>
    </location>
</feature>
<dbReference type="InterPro" id="IPR019791">
    <property type="entry name" value="Haem_peroxidase_animal"/>
</dbReference>
<evidence type="ECO:0000256" key="1">
    <source>
        <dbReference type="ARBA" id="ARBA00022559"/>
    </source>
</evidence>
<dbReference type="SUPFAM" id="SSF48113">
    <property type="entry name" value="Heme-dependent peroxidases"/>
    <property type="match status" value="1"/>
</dbReference>
<dbReference type="Proteomes" id="UP001187531">
    <property type="component" value="Unassembled WGS sequence"/>
</dbReference>
<feature type="compositionally biased region" description="Basic and acidic residues" evidence="3">
    <location>
        <begin position="191"/>
        <end position="200"/>
    </location>
</feature>
<dbReference type="Gene3D" id="1.10.640.10">
    <property type="entry name" value="Haem peroxidase domain superfamily, animal type"/>
    <property type="match status" value="1"/>
</dbReference>
<dbReference type="PRINTS" id="PR00457">
    <property type="entry name" value="ANPEROXIDASE"/>
</dbReference>
<keyword evidence="2" id="KW-0479">Metal-binding</keyword>
<evidence type="ECO:0008006" key="6">
    <source>
        <dbReference type="Google" id="ProtNLM"/>
    </source>
</evidence>
<feature type="non-terminal residue" evidence="4">
    <location>
        <position position="1"/>
    </location>
</feature>
<gene>
    <name evidence="4" type="ORF">QYM36_003754</name>
</gene>
<dbReference type="InterPro" id="IPR010255">
    <property type="entry name" value="Haem_peroxidase_sf"/>
</dbReference>
<evidence type="ECO:0000256" key="2">
    <source>
        <dbReference type="PIRSR" id="PIRSR619791-2"/>
    </source>
</evidence>
<reference evidence="4" key="1">
    <citation type="submission" date="2023-07" db="EMBL/GenBank/DDBJ databases">
        <title>Chromosome-level genome assembly of Artemia franciscana.</title>
        <authorList>
            <person name="Jo E."/>
        </authorList>
    </citation>
    <scope>NUCLEOTIDE SEQUENCE</scope>
    <source>
        <tissue evidence="4">Whole body</tissue>
    </source>
</reference>
<dbReference type="PANTHER" id="PTHR11475">
    <property type="entry name" value="OXIDASE/PEROXIDASE"/>
    <property type="match status" value="1"/>
</dbReference>
<dbReference type="GO" id="GO:0006979">
    <property type="term" value="P:response to oxidative stress"/>
    <property type="evidence" value="ECO:0007669"/>
    <property type="project" value="InterPro"/>
</dbReference>
<evidence type="ECO:0000313" key="5">
    <source>
        <dbReference type="Proteomes" id="UP001187531"/>
    </source>
</evidence>
<feature type="binding site" description="axial binding residue" evidence="2">
    <location>
        <position position="923"/>
    </location>
    <ligand>
        <name>heme b</name>
        <dbReference type="ChEBI" id="CHEBI:60344"/>
    </ligand>
    <ligandPart>
        <name>Fe</name>
        <dbReference type="ChEBI" id="CHEBI:18248"/>
    </ligandPart>
</feature>
<dbReference type="EMBL" id="JAVRJZ010000006">
    <property type="protein sequence ID" value="KAK2721566.1"/>
    <property type="molecule type" value="Genomic_DNA"/>
</dbReference>
<sequence length="983" mass="108526">MPKAAAKGIGETVKADADVVAGMASTGYEKLKSAFGIASNKTKDAAENVAESARATKDYTVDSAKSAYDKTVDSTKSAYDKTTDSAKSVYDSTADTAKSAYNKATETLGSAYDKTKDTAQSTYDQVTGTAHSAYDKTAEATKSAYDKTADAAHSVYNKTGDAGKQAYDSTKEAAKSTGKSISDAAYFTGKGAERQGDQVKSELPSYSPSSSGEKLAQHLVKSEKEGKKLTEEALKDRDLSQVPGFRSVKKAHEPDAKEDISTVDFASASPSQRKVADKEGVWSSPVDRQESGFFSDLAGKIGDMLGGGKDSLKNLALENVECWASLSAARKRSKAIQDGKCSMVLLSDGGTLMFNPDNPEDKVVIYERMPHEPLVDAPVQSGLKTDKFQSHLTEFDPTDKSNANISREPSYHVKEMAKRGESVIIFTAVFYFVGVATFDVVKKPGSKKTTRSAYTDSCALHLDNDGKSSLVDYSDLTLLGEGVNFHGPGTCITYGAVNKALKIAIEYTPLRRPDNEWSQDELATVGELFLEVSRILAKYYGLNPYQIIENLPLLDTSHTDLIHFCPDYLSPINCYPGRYRRHDGLCNNLEHPTWGARFTSFNRMLPPVYGDGISEPRLGYDGYPLPNPRKISALVHNDEVYHDHAVTLMVVAWGQFMDHDFTLQGTPLDPNTKNEFEDCCHRPSDARSRYCMNLEIPADDHFYGKYGVTCQDFVRGFPGVPHGCRLGARSQFNQLTATIDGNTVYGVSESVSRGLRTGYGGLLKMNKFLNKFGLKDLLPPRTENADEGCARPDENSFCFLAGEIRVNEQLILASIHTLMAREHNRIAYELALINPHWDDDQIYHVRQAVVHSSPFFLQEARHIVVAMIQHITFNEFLPVLLGKEIMKKFDLLLQKEGYWNGYDKNVNPGIIGAFATAAFRFGHSLLPTNVERWSRSHKHITSTRLSDLIRQPFQLYEPGVMDQYYIGLSNQVAQAMDDFVTGE</sequence>
<name>A0AA88I813_ARTSF</name>
<evidence type="ECO:0000256" key="3">
    <source>
        <dbReference type="SAM" id="MobiDB-lite"/>
    </source>
</evidence>
<dbReference type="GO" id="GO:0004601">
    <property type="term" value="F:peroxidase activity"/>
    <property type="evidence" value="ECO:0007669"/>
    <property type="project" value="UniProtKB-KW"/>
</dbReference>
<feature type="compositionally biased region" description="Low complexity" evidence="3">
    <location>
        <begin position="201"/>
        <end position="214"/>
    </location>
</feature>
<keyword evidence="1" id="KW-0575">Peroxidase</keyword>
<dbReference type="PROSITE" id="PS50292">
    <property type="entry name" value="PEROXIDASE_3"/>
    <property type="match status" value="1"/>
</dbReference>
<evidence type="ECO:0000313" key="4">
    <source>
        <dbReference type="EMBL" id="KAK2721566.1"/>
    </source>
</evidence>
<dbReference type="AlphaFoldDB" id="A0AA88I813"/>
<proteinExistence type="predicted"/>
<keyword evidence="2" id="KW-0349">Heme</keyword>
<keyword evidence="2" id="KW-0408">Iron</keyword>
<dbReference type="Pfam" id="PF03098">
    <property type="entry name" value="An_peroxidase"/>
    <property type="match status" value="1"/>
</dbReference>
<organism evidence="4 5">
    <name type="scientific">Artemia franciscana</name>
    <name type="common">Brine shrimp</name>
    <name type="synonym">Artemia sanfranciscana</name>
    <dbReference type="NCBI Taxonomy" id="6661"/>
    <lineage>
        <taxon>Eukaryota</taxon>
        <taxon>Metazoa</taxon>
        <taxon>Ecdysozoa</taxon>
        <taxon>Arthropoda</taxon>
        <taxon>Crustacea</taxon>
        <taxon>Branchiopoda</taxon>
        <taxon>Anostraca</taxon>
        <taxon>Artemiidae</taxon>
        <taxon>Artemia</taxon>
    </lineage>
</organism>